<keyword evidence="1" id="KW-1133">Transmembrane helix</keyword>
<dbReference type="EMBL" id="JACVFC010000003">
    <property type="protein sequence ID" value="MBC9932870.1"/>
    <property type="molecule type" value="Genomic_DNA"/>
</dbReference>
<gene>
    <name evidence="3" type="ORF">ICL07_20955</name>
</gene>
<dbReference type="Pfam" id="PF09822">
    <property type="entry name" value="ABC_transp_aux"/>
    <property type="match status" value="1"/>
</dbReference>
<feature type="transmembrane region" description="Helical" evidence="1">
    <location>
        <begin position="20"/>
        <end position="38"/>
    </location>
</feature>
<proteinExistence type="predicted"/>
<keyword evidence="1" id="KW-0472">Membrane</keyword>
<feature type="transmembrane region" description="Helical" evidence="1">
    <location>
        <begin position="122"/>
        <end position="147"/>
    </location>
</feature>
<dbReference type="RefSeq" id="WP_188089998.1">
    <property type="nucleotide sequence ID" value="NZ_JACVFC010000003.1"/>
</dbReference>
<protein>
    <submittedName>
        <fullName evidence="3">Gldg family protein</fullName>
    </submittedName>
</protein>
<evidence type="ECO:0000313" key="4">
    <source>
        <dbReference type="Proteomes" id="UP000659124"/>
    </source>
</evidence>
<keyword evidence="4" id="KW-1185">Reference proteome</keyword>
<evidence type="ECO:0000256" key="1">
    <source>
        <dbReference type="SAM" id="Phobius"/>
    </source>
</evidence>
<feature type="domain" description="ABC-type uncharacterised transport system" evidence="2">
    <location>
        <begin position="493"/>
        <end position="705"/>
    </location>
</feature>
<dbReference type="Proteomes" id="UP000659124">
    <property type="component" value="Unassembled WGS sequence"/>
</dbReference>
<comment type="caution">
    <text evidence="3">The sequence shown here is derived from an EMBL/GenBank/DDBJ whole genome shotgun (WGS) entry which is preliminary data.</text>
</comment>
<evidence type="ECO:0000259" key="2">
    <source>
        <dbReference type="Pfam" id="PF09822"/>
    </source>
</evidence>
<feature type="transmembrane region" description="Helical" evidence="1">
    <location>
        <begin position="236"/>
        <end position="254"/>
    </location>
</feature>
<feature type="transmembrane region" description="Helical" evidence="1">
    <location>
        <begin position="153"/>
        <end position="172"/>
    </location>
</feature>
<evidence type="ECO:0000313" key="3">
    <source>
        <dbReference type="EMBL" id="MBC9932870.1"/>
    </source>
</evidence>
<sequence>MKIIFRIAKTELRNLFYSPVAWFLTIAFMVQCAVYYTYALFNLANWQDIAIKNNPKFKDFGISLTEALFLGQDGIFGNVLQNLYLFVPLLTMGLISREINSGSIKLLYSSPIRTREIVFGKYLAIMIYNMLLVGIVGIFMFMGALNIQAVDYGILFSATLGFYLLVCTYTAIGLFMSSLTNYQIVSAIGSFIIIFVLGRIGGLWQKYDLVRDLTYFLSISGRTTKMLKGLITTTDVIYFAMIVYMFVSFTLIKLKAGRESRSWWMTGLRYVAVFVSVLAIGYVSSRPALIGYWDTTARQNNTLHPNTQQILKELGNEPMEITLYTNLLGAGVTRGLPENRNDYMWNLWEPYLRFKPDIKFNYVYYYDTNDGDSTLYRTWPGKTLQQIAEQLADGYQVKVTDFKAPAEVRKMIDLQPEAYRLVMQLKYKGRTTFLRTFDDAQFWPEEGQVAPALKRLLQPRMPENIFLTGNLERSIYKRGEREYNLHAIAKENRQSLINMGFDSDSLNADTQDIPAGIATLVLADPKTALSTTATEKINHYLDNGGNMLILGEPGKQQMLNPLLKQLGVQLMDGTLIETSKDEMPHMVKPFLTTAGMHLAEDPALISLRELQLEGEGMGLLMPGVAGISPHDSSAYKATPLLTTYPGKVWLKAGTLVTDSTAPVFNPQDGDTRQPSYATAVALTRNIKGKEQRIIVSGDADFMSNIRQGGGFLGRNLYAWMVNDAFPIYTPRPKPVDTKLTITATTAAIEKMMFVWVLPALVLLGGTILLVRRKRQ</sequence>
<feature type="transmembrane region" description="Helical" evidence="1">
    <location>
        <begin position="266"/>
        <end position="284"/>
    </location>
</feature>
<dbReference type="InterPro" id="IPR019196">
    <property type="entry name" value="ABC_transp_unknown"/>
</dbReference>
<organism evidence="3 4">
    <name type="scientific">Chitinophaga qingshengii</name>
    <dbReference type="NCBI Taxonomy" id="1569794"/>
    <lineage>
        <taxon>Bacteria</taxon>
        <taxon>Pseudomonadati</taxon>
        <taxon>Bacteroidota</taxon>
        <taxon>Chitinophagia</taxon>
        <taxon>Chitinophagales</taxon>
        <taxon>Chitinophagaceae</taxon>
        <taxon>Chitinophaga</taxon>
    </lineage>
</organism>
<accession>A0ABR7TQX1</accession>
<feature type="transmembrane region" description="Helical" evidence="1">
    <location>
        <begin position="752"/>
        <end position="770"/>
    </location>
</feature>
<reference evidence="3 4" key="1">
    <citation type="submission" date="2020-09" db="EMBL/GenBank/DDBJ databases">
        <title>Genome sequences of type strains of Chitinophaga qingshengii and Chitinophaga varians.</title>
        <authorList>
            <person name="Kittiwongwattana C."/>
        </authorList>
    </citation>
    <scope>NUCLEOTIDE SEQUENCE [LARGE SCALE GENOMIC DNA]</scope>
    <source>
        <strain evidence="3 4">JCM 30026</strain>
    </source>
</reference>
<dbReference type="PANTHER" id="PTHR43471">
    <property type="entry name" value="ABC TRANSPORTER PERMEASE"/>
    <property type="match status" value="1"/>
</dbReference>
<name>A0ABR7TQX1_9BACT</name>
<keyword evidence="1" id="KW-0812">Transmembrane</keyword>
<feature type="transmembrane region" description="Helical" evidence="1">
    <location>
        <begin position="184"/>
        <end position="204"/>
    </location>
</feature>
<dbReference type="Pfam" id="PF12679">
    <property type="entry name" value="ABC2_membrane_2"/>
    <property type="match status" value="1"/>
</dbReference>
<feature type="transmembrane region" description="Helical" evidence="1">
    <location>
        <begin position="75"/>
        <end position="95"/>
    </location>
</feature>